<sequence>MSLRKIIFVENLHIAFNRSSNVERNVVAKDYICCRFARHIQWIVKCQMQCCCKGLYLLKICMSHSIDRRKLNAKELYLRKNAFHIQ</sequence>
<dbReference type="AlphaFoldDB" id="A0A6C0C842"/>
<protein>
    <submittedName>
        <fullName evidence="1">Uncharacterized protein</fullName>
    </submittedName>
</protein>
<dbReference type="EMBL" id="MN739356">
    <property type="protein sequence ID" value="QHT00503.1"/>
    <property type="molecule type" value="Genomic_DNA"/>
</dbReference>
<organism evidence="1">
    <name type="scientific">viral metagenome</name>
    <dbReference type="NCBI Taxonomy" id="1070528"/>
    <lineage>
        <taxon>unclassified sequences</taxon>
        <taxon>metagenomes</taxon>
        <taxon>organismal metagenomes</taxon>
    </lineage>
</organism>
<reference evidence="1" key="1">
    <citation type="journal article" date="2020" name="Nature">
        <title>Giant virus diversity and host interactions through global metagenomics.</title>
        <authorList>
            <person name="Schulz F."/>
            <person name="Roux S."/>
            <person name="Paez-Espino D."/>
            <person name="Jungbluth S."/>
            <person name="Walsh D.A."/>
            <person name="Denef V.J."/>
            <person name="McMahon K.D."/>
            <person name="Konstantinidis K.T."/>
            <person name="Eloe-Fadrosh E.A."/>
            <person name="Kyrpides N.C."/>
            <person name="Woyke T."/>
        </authorList>
    </citation>
    <scope>NUCLEOTIDE SEQUENCE</scope>
    <source>
        <strain evidence="1">GVMAG-M-3300020192-26</strain>
    </source>
</reference>
<evidence type="ECO:0000313" key="1">
    <source>
        <dbReference type="EMBL" id="QHT00503.1"/>
    </source>
</evidence>
<name>A0A6C0C842_9ZZZZ</name>
<accession>A0A6C0C842</accession>
<proteinExistence type="predicted"/>